<dbReference type="Proteomes" id="UP000622707">
    <property type="component" value="Unassembled WGS sequence"/>
</dbReference>
<evidence type="ECO:0000313" key="2">
    <source>
        <dbReference type="EMBL" id="MBL0427794.1"/>
    </source>
</evidence>
<evidence type="ECO:0000313" key="3">
    <source>
        <dbReference type="Proteomes" id="UP000622707"/>
    </source>
</evidence>
<comment type="caution">
    <text evidence="2">The sequence shown here is derived from an EMBL/GenBank/DDBJ whole genome shotgun (WGS) entry which is preliminary data.</text>
</comment>
<accession>A0ABS1JU59</accession>
<proteinExistence type="predicted"/>
<feature type="transmembrane region" description="Helical" evidence="1">
    <location>
        <begin position="56"/>
        <end position="71"/>
    </location>
</feature>
<gene>
    <name evidence="2" type="ORF">JI746_21995</name>
</gene>
<feature type="transmembrane region" description="Helical" evidence="1">
    <location>
        <begin position="33"/>
        <end position="50"/>
    </location>
</feature>
<sequence>MKNFLERQRAKREELLKRLRTRWDEQSPRKRRALLLVAGLGAATTLLTGYMLVANFGVWGLALIPVIVFFAKRRAWLLMQREDARARGELPPPKKPLLIRALGRLFGR</sequence>
<keyword evidence="1" id="KW-0812">Transmembrane</keyword>
<evidence type="ECO:0000256" key="1">
    <source>
        <dbReference type="SAM" id="Phobius"/>
    </source>
</evidence>
<protein>
    <submittedName>
        <fullName evidence="2">Uncharacterized protein</fullName>
    </submittedName>
</protein>
<keyword evidence="1" id="KW-1133">Transmembrane helix</keyword>
<keyword evidence="3" id="KW-1185">Reference proteome</keyword>
<reference evidence="2 3" key="1">
    <citation type="journal article" date="2017" name="Int. J. Syst. Evol. Microbiol.">
        <title>Ramlibacter alkalitolerans sp. nov., alkali-tolerant bacterium isolated from soil of ginseng.</title>
        <authorList>
            <person name="Lee D.H."/>
            <person name="Cha C.J."/>
        </authorList>
    </citation>
    <scope>NUCLEOTIDE SEQUENCE [LARGE SCALE GENOMIC DNA]</scope>
    <source>
        <strain evidence="2 3">KACC 19305</strain>
    </source>
</reference>
<dbReference type="EMBL" id="JAEQND010000013">
    <property type="protein sequence ID" value="MBL0427794.1"/>
    <property type="molecule type" value="Genomic_DNA"/>
</dbReference>
<name>A0ABS1JU59_9BURK</name>
<keyword evidence="1" id="KW-0472">Membrane</keyword>
<organism evidence="2 3">
    <name type="scientific">Ramlibacter alkalitolerans</name>
    <dbReference type="NCBI Taxonomy" id="2039631"/>
    <lineage>
        <taxon>Bacteria</taxon>
        <taxon>Pseudomonadati</taxon>
        <taxon>Pseudomonadota</taxon>
        <taxon>Betaproteobacteria</taxon>
        <taxon>Burkholderiales</taxon>
        <taxon>Comamonadaceae</taxon>
        <taxon>Ramlibacter</taxon>
    </lineage>
</organism>
<dbReference type="RefSeq" id="WP_201692425.1">
    <property type="nucleotide sequence ID" value="NZ_JAEQND010000013.1"/>
</dbReference>